<dbReference type="InterPro" id="IPR051321">
    <property type="entry name" value="PHA/PHB_synthase"/>
</dbReference>
<keyword evidence="4" id="KW-1185">Reference proteome</keyword>
<protein>
    <submittedName>
        <fullName evidence="3">Polyhydroxyalkanoate synthase</fullName>
    </submittedName>
</protein>
<dbReference type="Gene3D" id="3.40.50.1820">
    <property type="entry name" value="alpha/beta hydrolase"/>
    <property type="match status" value="1"/>
</dbReference>
<organism evidence="3 4">
    <name type="scientific">Fluviicoccus keumensis</name>
    <dbReference type="NCBI Taxonomy" id="1435465"/>
    <lineage>
        <taxon>Bacteria</taxon>
        <taxon>Pseudomonadati</taxon>
        <taxon>Pseudomonadota</taxon>
        <taxon>Gammaproteobacteria</taxon>
        <taxon>Moraxellales</taxon>
        <taxon>Moraxellaceae</taxon>
        <taxon>Fluviicoccus</taxon>
    </lineage>
</organism>
<gene>
    <name evidence="3" type="ORF">EV700_1948</name>
</gene>
<feature type="compositionally biased region" description="Basic residues" evidence="1">
    <location>
        <begin position="1"/>
        <end position="18"/>
    </location>
</feature>
<proteinExistence type="predicted"/>
<sequence>MSHTAATRKKPSRKKAQRAVRNLSDRLLRPQEMVLAGRSPYEVIHDNGLVRLRHYHPLTEDCILLDGVKVTVEKERHAVPLVIVPPLAVNMFIYDLFPERSMIRYLQARGYDIYLIDWGVPRRRHAHYNLATYCGELMPEFLARVREHSGSQDLSLHGWSMGGICVLCYTALNQDKHIRNLMVLGSPINSHASGKLGKMYQFMNRRAEWVRENTGFRIHNLNPQWLHTPGWMNTLGFKLMDPVSNLRGYWELLGKLADREFVVNHATTAAFLDGMVAYPGGIVQDMSVRIWIDNELAKGYMTIGDKEMRLSDINASLLVFAGQTDNMVTPAAVETLLDYVSSTDKEFRVVPGGHLGLVHSSKAPENIWKVIADWLGTRSD</sequence>
<dbReference type="AlphaFoldDB" id="A0A4V2G5K2"/>
<feature type="region of interest" description="Disordered" evidence="1">
    <location>
        <begin position="1"/>
        <end position="20"/>
    </location>
</feature>
<dbReference type="Pfam" id="PF00561">
    <property type="entry name" value="Abhydrolase_1"/>
    <property type="match status" value="1"/>
</dbReference>
<evidence type="ECO:0000313" key="3">
    <source>
        <dbReference type="EMBL" id="RZU45136.1"/>
    </source>
</evidence>
<dbReference type="OrthoDB" id="9767934at2"/>
<dbReference type="InterPro" id="IPR000073">
    <property type="entry name" value="AB_hydrolase_1"/>
</dbReference>
<dbReference type="InterPro" id="IPR029058">
    <property type="entry name" value="AB_hydrolase_fold"/>
</dbReference>
<feature type="domain" description="AB hydrolase-1" evidence="2">
    <location>
        <begin position="95"/>
        <end position="356"/>
    </location>
</feature>
<dbReference type="EMBL" id="SHKX01000012">
    <property type="protein sequence ID" value="RZU45136.1"/>
    <property type="molecule type" value="Genomic_DNA"/>
</dbReference>
<dbReference type="PANTHER" id="PTHR36837:SF2">
    <property type="entry name" value="POLY(3-HYDROXYALKANOATE) POLYMERASE SUBUNIT PHAC"/>
    <property type="match status" value="1"/>
</dbReference>
<comment type="caution">
    <text evidence="3">The sequence shown here is derived from an EMBL/GenBank/DDBJ whole genome shotgun (WGS) entry which is preliminary data.</text>
</comment>
<evidence type="ECO:0000256" key="1">
    <source>
        <dbReference type="SAM" id="MobiDB-lite"/>
    </source>
</evidence>
<dbReference type="Proteomes" id="UP000292423">
    <property type="component" value="Unassembled WGS sequence"/>
</dbReference>
<dbReference type="SUPFAM" id="SSF53474">
    <property type="entry name" value="alpha/beta-Hydrolases"/>
    <property type="match status" value="1"/>
</dbReference>
<evidence type="ECO:0000259" key="2">
    <source>
        <dbReference type="Pfam" id="PF00561"/>
    </source>
</evidence>
<evidence type="ECO:0000313" key="4">
    <source>
        <dbReference type="Proteomes" id="UP000292423"/>
    </source>
</evidence>
<reference evidence="3 4" key="1">
    <citation type="submission" date="2019-02" db="EMBL/GenBank/DDBJ databases">
        <title>Genomic Encyclopedia of Type Strains, Phase IV (KMG-IV): sequencing the most valuable type-strain genomes for metagenomic binning, comparative biology and taxonomic classification.</title>
        <authorList>
            <person name="Goeker M."/>
        </authorList>
    </citation>
    <scope>NUCLEOTIDE SEQUENCE [LARGE SCALE GENOMIC DNA]</scope>
    <source>
        <strain evidence="3 4">DSM 105135</strain>
    </source>
</reference>
<dbReference type="RefSeq" id="WP_130413187.1">
    <property type="nucleotide sequence ID" value="NZ_SHKX01000012.1"/>
</dbReference>
<name>A0A4V2G5K2_9GAMM</name>
<dbReference type="PANTHER" id="PTHR36837">
    <property type="entry name" value="POLY(3-HYDROXYALKANOATE) POLYMERASE SUBUNIT PHAC"/>
    <property type="match status" value="1"/>
</dbReference>
<accession>A0A4V2G5K2</accession>